<accession>A0A0E2D0R2</accession>
<proteinExistence type="predicted"/>
<name>A0A0E2D0R2_LEPIR</name>
<evidence type="ECO:0000313" key="2">
    <source>
        <dbReference type="Proteomes" id="UP000001340"/>
    </source>
</evidence>
<organism evidence="1 2">
    <name type="scientific">Leptospira interrogans str. UI 12758</name>
    <dbReference type="NCBI Taxonomy" id="1049938"/>
    <lineage>
        <taxon>Bacteria</taxon>
        <taxon>Pseudomonadati</taxon>
        <taxon>Spirochaetota</taxon>
        <taxon>Spirochaetia</taxon>
        <taxon>Leptospirales</taxon>
        <taxon>Leptospiraceae</taxon>
        <taxon>Leptospira</taxon>
    </lineage>
</organism>
<protein>
    <submittedName>
        <fullName evidence="1">Uncharacterized protein</fullName>
    </submittedName>
</protein>
<comment type="caution">
    <text evidence="1">The sequence shown here is derived from an EMBL/GenBank/DDBJ whole genome shotgun (WGS) entry which is preliminary data.</text>
</comment>
<dbReference type="Proteomes" id="UP000001340">
    <property type="component" value="Unassembled WGS sequence"/>
</dbReference>
<sequence length="47" mass="5799">MLTDWVLCDSSSIEKKFRFWKNVRIFRFSKLFLSIVLEKQITIRFID</sequence>
<dbReference type="AlphaFoldDB" id="A0A0E2D0R2"/>
<evidence type="ECO:0000313" key="1">
    <source>
        <dbReference type="EMBL" id="EKR53443.1"/>
    </source>
</evidence>
<reference evidence="1 2" key="1">
    <citation type="submission" date="2012-10" db="EMBL/GenBank/DDBJ databases">
        <authorList>
            <person name="Harkins D.M."/>
            <person name="Durkin A.S."/>
            <person name="Brinkac L.M."/>
            <person name="Haft D.H."/>
            <person name="Selengut J.D."/>
            <person name="Sanka R."/>
            <person name="DePew J."/>
            <person name="Purushe J."/>
            <person name="Chanthongthip A."/>
            <person name="Lattana O."/>
            <person name="Phetsouvanh R."/>
            <person name="Newton P.N."/>
            <person name="Vinetz J.M."/>
            <person name="Sutton G.G."/>
            <person name="Nierman W.C."/>
            <person name="Fouts D.E."/>
        </authorList>
    </citation>
    <scope>NUCLEOTIDE SEQUENCE [LARGE SCALE GENOMIC DNA]</scope>
    <source>
        <strain evidence="1 2">UI 12758</strain>
    </source>
</reference>
<dbReference type="EMBL" id="AHNR02000065">
    <property type="protein sequence ID" value="EKR53443.1"/>
    <property type="molecule type" value="Genomic_DNA"/>
</dbReference>
<gene>
    <name evidence="1" type="ORF">LEP1GSC105_4784</name>
</gene>